<dbReference type="Gene3D" id="3.30.70.270">
    <property type="match status" value="1"/>
</dbReference>
<dbReference type="SUPFAM" id="SSF56672">
    <property type="entry name" value="DNA/RNA polymerases"/>
    <property type="match status" value="1"/>
</dbReference>
<dbReference type="PANTHER" id="PTHR47027:SF20">
    <property type="entry name" value="REVERSE TRANSCRIPTASE-LIKE PROTEIN WITH RNA-DIRECTED DNA POLYMERASE DOMAIN"/>
    <property type="match status" value="1"/>
</dbReference>
<evidence type="ECO:0000313" key="4">
    <source>
        <dbReference type="Proteomes" id="UP001652700"/>
    </source>
</evidence>
<feature type="region of interest" description="Disordered" evidence="1">
    <location>
        <begin position="483"/>
        <end position="525"/>
    </location>
</feature>
<dbReference type="InterPro" id="IPR000477">
    <property type="entry name" value="RT_dom"/>
</dbReference>
<feature type="compositionally biased region" description="Polar residues" evidence="1">
    <location>
        <begin position="489"/>
        <end position="502"/>
    </location>
</feature>
<evidence type="ECO:0000259" key="2">
    <source>
        <dbReference type="PROSITE" id="PS50878"/>
    </source>
</evidence>
<sequence length="639" mass="73287">MGAGIVDTTLYFDARNPYFDNPITTNEIYLALNSCQNNKAPGSDNIPYEFYKYLPNNWILYLNSFFNTIFNTSTFPNSWSKITLKMLHKKGPSNDPSNYRGIALVNCITKVFMQIILNRLVNWVESFNILPESQSGFRKERGCYDNVYTLTSIIQFRLRFKKRKLFVLFVDFKRAFDCINHALLWSKLFALGISSKIVLLLKSFYSNATFRVNADEQYTKSFNICEGVLQGEVLSPLLFALFLADIEDFFKSRGAEGINVNNVNETLMLLYADDLVILGHSEIDISKKLKMLEDYCKQNKLTVNTAKTKIMCFSRGPYNLKNNIKFTFNQYPILLTNTYNYLGVTFASSSLFREMADVSNAKAKQATGALIPVLAKLKIDCMQTRLQLFDALVTSTISNCISVWALRYVDVLEQVQVQFLKRILMLPISTPGYIVRVECGRVKLLYNIFKWTLNWLKKIYMMDDSRYPKMCFFRQLQLMETDSREESYNESPSTSGKTNQLLPQEYATEKTDTESPSTSGGIIQIQPQECPRRITAIEPPSTSAENNERQLQEFQNNFVEMDVDVTDNAVELLPENSISPKVTLDYADPASWDTLNINRQTLRTILVEHGPDQVLSIVLSTVLIQALKKEEEASDSYRR</sequence>
<reference evidence="3" key="1">
    <citation type="submission" date="2025-05" db="UniProtKB">
        <authorList>
            <consortium name="EnsemblMetazoa"/>
        </authorList>
    </citation>
    <scope>IDENTIFICATION</scope>
</reference>
<organism evidence="3 4">
    <name type="scientific">Diabrotica virgifera virgifera</name>
    <name type="common">western corn rootworm</name>
    <dbReference type="NCBI Taxonomy" id="50390"/>
    <lineage>
        <taxon>Eukaryota</taxon>
        <taxon>Metazoa</taxon>
        <taxon>Ecdysozoa</taxon>
        <taxon>Arthropoda</taxon>
        <taxon>Hexapoda</taxon>
        <taxon>Insecta</taxon>
        <taxon>Pterygota</taxon>
        <taxon>Neoptera</taxon>
        <taxon>Endopterygota</taxon>
        <taxon>Coleoptera</taxon>
        <taxon>Polyphaga</taxon>
        <taxon>Cucujiformia</taxon>
        <taxon>Chrysomeloidea</taxon>
        <taxon>Chrysomelidae</taxon>
        <taxon>Galerucinae</taxon>
        <taxon>Diabroticina</taxon>
        <taxon>Diabroticites</taxon>
        <taxon>Diabrotica</taxon>
    </lineage>
</organism>
<dbReference type="InterPro" id="IPR043502">
    <property type="entry name" value="DNA/RNA_pol_sf"/>
</dbReference>
<dbReference type="GeneID" id="114330894"/>
<feature type="domain" description="Reverse transcriptase" evidence="2">
    <location>
        <begin position="68"/>
        <end position="346"/>
    </location>
</feature>
<evidence type="ECO:0000313" key="3">
    <source>
        <dbReference type="EnsemblMetazoa" id="XP_050507928.1"/>
    </source>
</evidence>
<dbReference type="InterPro" id="IPR043128">
    <property type="entry name" value="Rev_trsase/Diguanyl_cyclase"/>
</dbReference>
<dbReference type="PROSITE" id="PS50878">
    <property type="entry name" value="RT_POL"/>
    <property type="match status" value="1"/>
</dbReference>
<dbReference type="RefSeq" id="XP_050507928.1">
    <property type="nucleotide sequence ID" value="XM_050651971.1"/>
</dbReference>
<proteinExistence type="predicted"/>
<protein>
    <recommendedName>
        <fullName evidence="2">Reverse transcriptase domain-containing protein</fullName>
    </recommendedName>
</protein>
<keyword evidence="4" id="KW-1185">Reference proteome</keyword>
<dbReference type="Pfam" id="PF00078">
    <property type="entry name" value="RVT_1"/>
    <property type="match status" value="1"/>
</dbReference>
<dbReference type="EnsemblMetazoa" id="XM_050651971.1">
    <property type="protein sequence ID" value="XP_050507928.1"/>
    <property type="gene ID" value="LOC114330894"/>
</dbReference>
<feature type="compositionally biased region" description="Polar residues" evidence="1">
    <location>
        <begin position="514"/>
        <end position="525"/>
    </location>
</feature>
<dbReference type="Proteomes" id="UP001652700">
    <property type="component" value="Unplaced"/>
</dbReference>
<name>A0ABM5KCK8_DIAVI</name>
<accession>A0ABM5KCK8</accession>
<dbReference type="CDD" id="cd01650">
    <property type="entry name" value="RT_nLTR_like"/>
    <property type="match status" value="1"/>
</dbReference>
<dbReference type="PANTHER" id="PTHR47027">
    <property type="entry name" value="REVERSE TRANSCRIPTASE DOMAIN-CONTAINING PROTEIN"/>
    <property type="match status" value="1"/>
</dbReference>
<evidence type="ECO:0000256" key="1">
    <source>
        <dbReference type="SAM" id="MobiDB-lite"/>
    </source>
</evidence>